<dbReference type="InterPro" id="IPR036412">
    <property type="entry name" value="HAD-like_sf"/>
</dbReference>
<evidence type="ECO:0000313" key="1">
    <source>
        <dbReference type="EMBL" id="KAE9628422.1"/>
    </source>
</evidence>
<accession>A0A7C8LNA7</accession>
<dbReference type="GO" id="GO:0008967">
    <property type="term" value="F:phosphoglycolate phosphatase activity"/>
    <property type="evidence" value="ECO:0007669"/>
    <property type="project" value="TreeGrafter"/>
</dbReference>
<dbReference type="OrthoDB" id="9792518at2"/>
<dbReference type="Proteomes" id="UP000483018">
    <property type="component" value="Unassembled WGS sequence"/>
</dbReference>
<keyword evidence="2" id="KW-1185">Reference proteome</keyword>
<dbReference type="InterPro" id="IPR006439">
    <property type="entry name" value="HAD-SF_hydro_IA"/>
</dbReference>
<dbReference type="AlphaFoldDB" id="A0A7C8LNA7"/>
<dbReference type="SUPFAM" id="SSF56784">
    <property type="entry name" value="HAD-like"/>
    <property type="match status" value="1"/>
</dbReference>
<dbReference type="SFLD" id="SFLDS00003">
    <property type="entry name" value="Haloacid_Dehalogenase"/>
    <property type="match status" value="1"/>
</dbReference>
<evidence type="ECO:0000313" key="2">
    <source>
        <dbReference type="Proteomes" id="UP000483018"/>
    </source>
</evidence>
<keyword evidence="1" id="KW-0378">Hydrolase</keyword>
<dbReference type="InterPro" id="IPR050155">
    <property type="entry name" value="HAD-like_hydrolase_sf"/>
</dbReference>
<dbReference type="Gene3D" id="1.10.150.240">
    <property type="entry name" value="Putative phosphatase, domain 2"/>
    <property type="match status" value="1"/>
</dbReference>
<proteinExistence type="predicted"/>
<dbReference type="Gene3D" id="3.40.50.1000">
    <property type="entry name" value="HAD superfamily/HAD-like"/>
    <property type="match status" value="1"/>
</dbReference>
<dbReference type="EMBL" id="WSLF01000020">
    <property type="protein sequence ID" value="KAE9628422.1"/>
    <property type="molecule type" value="Genomic_DNA"/>
</dbReference>
<dbReference type="NCBIfam" id="TIGR01549">
    <property type="entry name" value="HAD-SF-IA-v1"/>
    <property type="match status" value="1"/>
</dbReference>
<dbReference type="RefSeq" id="WP_158741740.1">
    <property type="nucleotide sequence ID" value="NZ_JAFBEP010000023.1"/>
</dbReference>
<name>A0A7C8LNA7_9FIRM</name>
<dbReference type="SFLD" id="SFLDG01129">
    <property type="entry name" value="C1.5:_HAD__Beta-PGM__Phosphata"/>
    <property type="match status" value="1"/>
</dbReference>
<dbReference type="Pfam" id="PF13419">
    <property type="entry name" value="HAD_2"/>
    <property type="match status" value="1"/>
</dbReference>
<dbReference type="InterPro" id="IPR023214">
    <property type="entry name" value="HAD_sf"/>
</dbReference>
<reference evidence="1 2" key="1">
    <citation type="submission" date="2019-12" db="EMBL/GenBank/DDBJ databases">
        <title>Defluviitalea raffinosedens, isolated from a biogas fermenter, genome sequencing and characterization.</title>
        <authorList>
            <person name="Rettenmaier R."/>
            <person name="Schneider M."/>
            <person name="Neuhaus K."/>
            <person name="Liebl W."/>
            <person name="Zverlov V."/>
        </authorList>
    </citation>
    <scope>NUCLEOTIDE SEQUENCE [LARGE SCALE GENOMIC DNA]</scope>
    <source>
        <strain evidence="1 2">249c-K6</strain>
    </source>
</reference>
<protein>
    <submittedName>
        <fullName evidence="1">HAD-IA family hydrolase</fullName>
    </submittedName>
</protein>
<sequence length="209" mass="23708">MNNIIFDVDGTLWDTTEVVAKGWNKAISEIGGTTAHITASILKKEFGKPMDEIADDLFFDADDEKRKLLLEKCCEYEQEVLIENTDNLLFPDVKQTLKKLSERCRLFIVSNCQSGYIELFMKKAGIGEYIMDYECFGDTGKSKGENIRLIMERNRIDDAVYVGDTQGDYEAAVFAGIPFIFAKYGFGNPANYDYAINGIKELLDLQERL</sequence>
<dbReference type="PANTHER" id="PTHR43434:SF1">
    <property type="entry name" value="PHOSPHOGLYCOLATE PHOSPHATASE"/>
    <property type="match status" value="1"/>
</dbReference>
<gene>
    <name evidence="1" type="ORF">GND95_13820</name>
</gene>
<dbReference type="InterPro" id="IPR041492">
    <property type="entry name" value="HAD_2"/>
</dbReference>
<organism evidence="1 2">
    <name type="scientific">Defluviitalea raffinosedens</name>
    <dbReference type="NCBI Taxonomy" id="1450156"/>
    <lineage>
        <taxon>Bacteria</taxon>
        <taxon>Bacillati</taxon>
        <taxon>Bacillota</taxon>
        <taxon>Clostridia</taxon>
        <taxon>Lachnospirales</taxon>
        <taxon>Defluviitaleaceae</taxon>
        <taxon>Defluviitalea</taxon>
    </lineage>
</organism>
<comment type="caution">
    <text evidence="1">The sequence shown here is derived from an EMBL/GenBank/DDBJ whole genome shotgun (WGS) entry which is preliminary data.</text>
</comment>
<dbReference type="InterPro" id="IPR023198">
    <property type="entry name" value="PGP-like_dom2"/>
</dbReference>
<dbReference type="GO" id="GO:0006281">
    <property type="term" value="P:DNA repair"/>
    <property type="evidence" value="ECO:0007669"/>
    <property type="project" value="TreeGrafter"/>
</dbReference>
<dbReference type="PANTHER" id="PTHR43434">
    <property type="entry name" value="PHOSPHOGLYCOLATE PHOSPHATASE"/>
    <property type="match status" value="1"/>
</dbReference>